<gene>
    <name evidence="3" type="ORF">GUJ93_ZPchr0012g21613</name>
</gene>
<reference evidence="3" key="2">
    <citation type="submission" date="2021-02" db="EMBL/GenBank/DDBJ databases">
        <authorList>
            <person name="Kimball J.A."/>
            <person name="Haas M.W."/>
            <person name="Macchietto M."/>
            <person name="Kono T."/>
            <person name="Duquette J."/>
            <person name="Shao M."/>
        </authorList>
    </citation>
    <scope>NUCLEOTIDE SEQUENCE</scope>
    <source>
        <tissue evidence="3">Fresh leaf tissue</tissue>
    </source>
</reference>
<keyword evidence="2" id="KW-1133">Transmembrane helix</keyword>
<dbReference type="Proteomes" id="UP000729402">
    <property type="component" value="Unassembled WGS sequence"/>
</dbReference>
<evidence type="ECO:0000256" key="2">
    <source>
        <dbReference type="SAM" id="Phobius"/>
    </source>
</evidence>
<evidence type="ECO:0000313" key="4">
    <source>
        <dbReference type="Proteomes" id="UP000729402"/>
    </source>
</evidence>
<protein>
    <submittedName>
        <fullName evidence="3">Uncharacterized protein</fullName>
    </submittedName>
</protein>
<organism evidence="3 4">
    <name type="scientific">Zizania palustris</name>
    <name type="common">Northern wild rice</name>
    <dbReference type="NCBI Taxonomy" id="103762"/>
    <lineage>
        <taxon>Eukaryota</taxon>
        <taxon>Viridiplantae</taxon>
        <taxon>Streptophyta</taxon>
        <taxon>Embryophyta</taxon>
        <taxon>Tracheophyta</taxon>
        <taxon>Spermatophyta</taxon>
        <taxon>Magnoliopsida</taxon>
        <taxon>Liliopsida</taxon>
        <taxon>Poales</taxon>
        <taxon>Poaceae</taxon>
        <taxon>BOP clade</taxon>
        <taxon>Oryzoideae</taxon>
        <taxon>Oryzeae</taxon>
        <taxon>Zizaniinae</taxon>
        <taxon>Zizania</taxon>
    </lineage>
</organism>
<sequence length="159" mass="16248">MRPSCRVVSLTGGVQLPAAIELTVSAFFHRAIGDREQSFQNREIFSRATARADNDSVAHPARPPPRAVGGSHAPGKKHRLASPRASRRGTTRLAMAPRVAVLVAAVAFAAVLLMASAQDFNAPPSAPAPAPTSGAAGGVSALALASSALVSLLAATLMH</sequence>
<evidence type="ECO:0000256" key="1">
    <source>
        <dbReference type="SAM" id="MobiDB-lite"/>
    </source>
</evidence>
<name>A0A8J6BSW1_ZIZPA</name>
<dbReference type="EMBL" id="JAAALK010000080">
    <property type="protein sequence ID" value="KAG8094439.1"/>
    <property type="molecule type" value="Genomic_DNA"/>
</dbReference>
<feature type="compositionally biased region" description="Basic residues" evidence="1">
    <location>
        <begin position="74"/>
        <end position="89"/>
    </location>
</feature>
<keyword evidence="4" id="KW-1185">Reference proteome</keyword>
<feature type="transmembrane region" description="Helical" evidence="2">
    <location>
        <begin position="93"/>
        <end position="115"/>
    </location>
</feature>
<evidence type="ECO:0000313" key="3">
    <source>
        <dbReference type="EMBL" id="KAG8094439.1"/>
    </source>
</evidence>
<keyword evidence="2" id="KW-0472">Membrane</keyword>
<reference evidence="3" key="1">
    <citation type="journal article" date="2021" name="bioRxiv">
        <title>Whole Genome Assembly and Annotation of Northern Wild Rice, Zizania palustris L., Supports a Whole Genome Duplication in the Zizania Genus.</title>
        <authorList>
            <person name="Haas M."/>
            <person name="Kono T."/>
            <person name="Macchietto M."/>
            <person name="Millas R."/>
            <person name="McGilp L."/>
            <person name="Shao M."/>
            <person name="Duquette J."/>
            <person name="Hirsch C.N."/>
            <person name="Kimball J."/>
        </authorList>
    </citation>
    <scope>NUCLEOTIDE SEQUENCE</scope>
    <source>
        <tissue evidence="3">Fresh leaf tissue</tissue>
    </source>
</reference>
<feature type="transmembrane region" description="Helical" evidence="2">
    <location>
        <begin position="135"/>
        <end position="158"/>
    </location>
</feature>
<feature type="region of interest" description="Disordered" evidence="1">
    <location>
        <begin position="50"/>
        <end position="89"/>
    </location>
</feature>
<keyword evidence="2" id="KW-0812">Transmembrane</keyword>
<comment type="caution">
    <text evidence="3">The sequence shown here is derived from an EMBL/GenBank/DDBJ whole genome shotgun (WGS) entry which is preliminary data.</text>
</comment>
<proteinExistence type="predicted"/>
<accession>A0A8J6BSW1</accession>
<dbReference type="AlphaFoldDB" id="A0A8J6BSW1"/>